<accession>A0A830GU06</accession>
<comment type="caution">
    <text evidence="2">The sequence shown here is derived from an EMBL/GenBank/DDBJ whole genome shotgun (WGS) entry which is preliminary data.</text>
</comment>
<feature type="compositionally biased region" description="Polar residues" evidence="1">
    <location>
        <begin position="37"/>
        <end position="48"/>
    </location>
</feature>
<evidence type="ECO:0000256" key="1">
    <source>
        <dbReference type="SAM" id="MobiDB-lite"/>
    </source>
</evidence>
<dbReference type="AlphaFoldDB" id="A0A830GU06"/>
<dbReference type="Proteomes" id="UP000605784">
    <property type="component" value="Unassembled WGS sequence"/>
</dbReference>
<protein>
    <submittedName>
        <fullName evidence="2">Uncharacterized protein</fullName>
    </submittedName>
</protein>
<dbReference type="RefSeq" id="WP_189001482.1">
    <property type="nucleotide sequence ID" value="NZ_BMOU01000007.1"/>
</dbReference>
<organism evidence="2 3">
    <name type="scientific">Haloarcula pellucida</name>
    <dbReference type="NCBI Taxonomy" id="1427151"/>
    <lineage>
        <taxon>Archaea</taxon>
        <taxon>Methanobacteriati</taxon>
        <taxon>Methanobacteriota</taxon>
        <taxon>Stenosarchaea group</taxon>
        <taxon>Halobacteria</taxon>
        <taxon>Halobacteriales</taxon>
        <taxon>Haloarculaceae</taxon>
        <taxon>Haloarcula</taxon>
    </lineage>
</organism>
<reference evidence="2" key="1">
    <citation type="journal article" date="2014" name="Int. J. Syst. Evol. Microbiol.">
        <title>Complete genome sequence of Corynebacterium casei LMG S-19264T (=DSM 44701T), isolated from a smear-ripened cheese.</title>
        <authorList>
            <consortium name="US DOE Joint Genome Institute (JGI-PGF)"/>
            <person name="Walter F."/>
            <person name="Albersmeier A."/>
            <person name="Kalinowski J."/>
            <person name="Ruckert C."/>
        </authorList>
    </citation>
    <scope>NUCLEOTIDE SEQUENCE</scope>
    <source>
        <strain evidence="2">JCM 17820</strain>
    </source>
</reference>
<name>A0A830GU06_9EURY</name>
<reference evidence="2" key="2">
    <citation type="submission" date="2020-09" db="EMBL/GenBank/DDBJ databases">
        <authorList>
            <person name="Sun Q."/>
            <person name="Ohkuma M."/>
        </authorList>
    </citation>
    <scope>NUCLEOTIDE SEQUENCE</scope>
    <source>
        <strain evidence="2">JCM 17820</strain>
    </source>
</reference>
<sequence>MKRRSYLALLSTALGAGCVSPLDSTGPDGRQPDGTGTEATPASPSSAERSTDADDASGPTRVVETIAVGTREGVENPGDNGPHGVMVWNAGSNAREIAVSVRAADDGPSLERRNEYAADTTRRFELLTPASYTVEIRVPVDGRQTTVGVDRNWFDCNSSSHRVRVPGVGPITSTASSTLLACPRGTVTES</sequence>
<evidence type="ECO:0000313" key="3">
    <source>
        <dbReference type="Proteomes" id="UP000605784"/>
    </source>
</evidence>
<dbReference type="PROSITE" id="PS51257">
    <property type="entry name" value="PROKAR_LIPOPROTEIN"/>
    <property type="match status" value="1"/>
</dbReference>
<dbReference type="EMBL" id="BMOU01000007">
    <property type="protein sequence ID" value="GGO02140.1"/>
    <property type="molecule type" value="Genomic_DNA"/>
</dbReference>
<proteinExistence type="predicted"/>
<feature type="region of interest" description="Disordered" evidence="1">
    <location>
        <begin position="17"/>
        <end position="60"/>
    </location>
</feature>
<gene>
    <name evidence="2" type="ORF">GCM10009030_36380</name>
</gene>
<evidence type="ECO:0000313" key="2">
    <source>
        <dbReference type="EMBL" id="GGO02140.1"/>
    </source>
</evidence>
<keyword evidence="3" id="KW-1185">Reference proteome</keyword>